<dbReference type="SUPFAM" id="SSF54427">
    <property type="entry name" value="NTF2-like"/>
    <property type="match status" value="1"/>
</dbReference>
<sequence>MHIGNPPHAICLPRSVRIRTSALGEPLSTVAPTESDVLAAAAKIVEAFGTTNTEEYFSHFAPDASFIFHPEASRLDDRASYEKLWGSWLADGWQVTGCQSTDQLVHVFAGGAVFSHSVATQTRSGNDPENYTIDSYVERETIVFRLEADGSLIAIHEHLSTVPEQAATEATGETA</sequence>
<evidence type="ECO:0000313" key="3">
    <source>
        <dbReference type="Proteomes" id="UP000502331"/>
    </source>
</evidence>
<gene>
    <name evidence="2" type="ORF">D3791_06790</name>
</gene>
<organism evidence="2 3">
    <name type="scientific">Glutamicibacter mishrai</name>
    <dbReference type="NCBI Taxonomy" id="1775880"/>
    <lineage>
        <taxon>Bacteria</taxon>
        <taxon>Bacillati</taxon>
        <taxon>Actinomycetota</taxon>
        <taxon>Actinomycetes</taxon>
        <taxon>Micrococcales</taxon>
        <taxon>Micrococcaceae</taxon>
        <taxon>Glutamicibacter</taxon>
    </lineage>
</organism>
<name>A0A6H0SLK7_9MICC</name>
<dbReference type="EMBL" id="CP032549">
    <property type="protein sequence ID" value="QIV86867.1"/>
    <property type="molecule type" value="Genomic_DNA"/>
</dbReference>
<dbReference type="InterPro" id="IPR037401">
    <property type="entry name" value="SnoaL-like"/>
</dbReference>
<dbReference type="Gene3D" id="3.10.450.50">
    <property type="match status" value="1"/>
</dbReference>
<dbReference type="Pfam" id="PF13474">
    <property type="entry name" value="SnoaL_3"/>
    <property type="match status" value="1"/>
</dbReference>
<dbReference type="Proteomes" id="UP000502331">
    <property type="component" value="Chromosome"/>
</dbReference>
<dbReference type="AlphaFoldDB" id="A0A6H0SLK7"/>
<dbReference type="InterPro" id="IPR032710">
    <property type="entry name" value="NTF2-like_dom_sf"/>
</dbReference>
<reference evidence="2 3" key="1">
    <citation type="submission" date="2018-09" db="EMBL/GenBank/DDBJ databases">
        <title>Glutamicibacter mishrai S5-52T (LMG 29155T = KCTC 39846T).</title>
        <authorList>
            <person name="Das S.K."/>
        </authorList>
    </citation>
    <scope>NUCLEOTIDE SEQUENCE [LARGE SCALE GENOMIC DNA]</scope>
    <source>
        <strain evidence="2 3">S5-52</strain>
    </source>
</reference>
<accession>A0A6H0SLK7</accession>
<feature type="domain" description="SnoaL-like" evidence="1">
    <location>
        <begin position="37"/>
        <end position="161"/>
    </location>
</feature>
<proteinExistence type="predicted"/>
<protein>
    <submittedName>
        <fullName evidence="2">DUF4440 domain-containing protein</fullName>
    </submittedName>
</protein>
<evidence type="ECO:0000313" key="2">
    <source>
        <dbReference type="EMBL" id="QIV86867.1"/>
    </source>
</evidence>
<keyword evidence="3" id="KW-1185">Reference proteome</keyword>
<evidence type="ECO:0000259" key="1">
    <source>
        <dbReference type="Pfam" id="PF13474"/>
    </source>
</evidence>